<dbReference type="GO" id="GO:0003824">
    <property type="term" value="F:catalytic activity"/>
    <property type="evidence" value="ECO:0007669"/>
    <property type="project" value="InterPro"/>
</dbReference>
<name>A0A380WI05_AMIAI</name>
<feature type="region of interest" description="Disordered" evidence="1">
    <location>
        <begin position="1"/>
        <end position="32"/>
    </location>
</feature>
<evidence type="ECO:0000259" key="2">
    <source>
        <dbReference type="Pfam" id="PF02538"/>
    </source>
</evidence>
<protein>
    <submittedName>
        <fullName evidence="3">N-methylhydantoinase A/acetone carboxylase, beta subunit</fullName>
    </submittedName>
</protein>
<dbReference type="Proteomes" id="UP000254701">
    <property type="component" value="Unassembled WGS sequence"/>
</dbReference>
<proteinExistence type="predicted"/>
<dbReference type="AlphaFoldDB" id="A0A380WI05"/>
<dbReference type="InterPro" id="IPR003692">
    <property type="entry name" value="Hydantoinase_B"/>
</dbReference>
<evidence type="ECO:0000313" key="4">
    <source>
        <dbReference type="Proteomes" id="UP000254701"/>
    </source>
</evidence>
<evidence type="ECO:0000256" key="1">
    <source>
        <dbReference type="SAM" id="MobiDB-lite"/>
    </source>
</evidence>
<accession>A0A380WI05</accession>
<sequence length="67" mass="6951">MECSILSSHRSRPPLGLDGGGEGQKGATKVRRNDGTIDMLKACDQTVLELGEAVIVVTPTPGGFGPE</sequence>
<reference evidence="3 4" key="1">
    <citation type="submission" date="2018-06" db="EMBL/GenBank/DDBJ databases">
        <authorList>
            <consortium name="Pathogen Informatics"/>
            <person name="Doyle S."/>
        </authorList>
    </citation>
    <scope>NUCLEOTIDE SEQUENCE [LARGE SCALE GENOMIC DNA]</scope>
    <source>
        <strain evidence="3 4">NCTC10684</strain>
    </source>
</reference>
<evidence type="ECO:0000313" key="3">
    <source>
        <dbReference type="EMBL" id="SUU88405.1"/>
    </source>
</evidence>
<gene>
    <name evidence="3" type="ORF">NCTC10684_01623</name>
</gene>
<feature type="domain" description="Hydantoinase B/oxoprolinase" evidence="2">
    <location>
        <begin position="1"/>
        <end position="66"/>
    </location>
</feature>
<dbReference type="Pfam" id="PF02538">
    <property type="entry name" value="Hydantoinase_B"/>
    <property type="match status" value="1"/>
</dbReference>
<dbReference type="EMBL" id="UFSM01000001">
    <property type="protein sequence ID" value="SUU88405.1"/>
    <property type="molecule type" value="Genomic_DNA"/>
</dbReference>
<organism evidence="3 4">
    <name type="scientific">Aminobacter aminovorans</name>
    <name type="common">Chelatobacter heintzii</name>
    <dbReference type="NCBI Taxonomy" id="83263"/>
    <lineage>
        <taxon>Bacteria</taxon>
        <taxon>Pseudomonadati</taxon>
        <taxon>Pseudomonadota</taxon>
        <taxon>Alphaproteobacteria</taxon>
        <taxon>Hyphomicrobiales</taxon>
        <taxon>Phyllobacteriaceae</taxon>
        <taxon>Aminobacter</taxon>
    </lineage>
</organism>